<keyword evidence="2" id="KW-0347">Helicase</keyword>
<dbReference type="AlphaFoldDB" id="A0A6L2M6Z1"/>
<comment type="caution">
    <text evidence="2">The sequence shown here is derived from an EMBL/GenBank/DDBJ whole genome shotgun (WGS) entry which is preliminary data.</text>
</comment>
<reference evidence="2" key="1">
    <citation type="journal article" date="2019" name="Sci. Rep.">
        <title>Draft genome of Tanacetum cinerariifolium, the natural source of mosquito coil.</title>
        <authorList>
            <person name="Yamashiro T."/>
            <person name="Shiraishi A."/>
            <person name="Satake H."/>
            <person name="Nakayama K."/>
        </authorList>
    </citation>
    <scope>NUCLEOTIDE SEQUENCE</scope>
</reference>
<dbReference type="EMBL" id="BKCJ010005896">
    <property type="protein sequence ID" value="GEU69229.1"/>
    <property type="molecule type" value="Genomic_DNA"/>
</dbReference>
<evidence type="ECO:0000259" key="1">
    <source>
        <dbReference type="Pfam" id="PF25597"/>
    </source>
</evidence>
<evidence type="ECO:0000313" key="2">
    <source>
        <dbReference type="EMBL" id="GEU69229.1"/>
    </source>
</evidence>
<feature type="domain" description="Retroviral polymerase SH3-like" evidence="1">
    <location>
        <begin position="230"/>
        <end position="264"/>
    </location>
</feature>
<protein>
    <submittedName>
        <fullName evidence="2">Putative DNA helicase INO80</fullName>
    </submittedName>
</protein>
<sequence length="397" mass="44502">MRIEQYTQMMDYALRDVIENGNSIPKTQTVNNVKTVIPPTTIEEKLQRRNEVKARSTLMMGLPNKHQLKYNSFKDAKSLLEAIEKRAPRGHDNRSRDVTRKTMLEETLNSSALVSCDKLGGYDWSDQTEEGPTNYALIAYSTSSASSSNFEVNTAKPKAAVNAAKAKAKHKVVNGKGGNPQEHLQDKGVIDIGCSRHMTGNMYFLIDYKEINRGYVFFRGNPKGEKITGKGKFDGKADEGFFVGYSLNSKAFKVFNSRTRIVEENLHSSQHNEFQPSNYGAKKVDEDLRKENECNHQGEEDNTSSTNRVNTVTLNINAASSSRVNTVGTNISINLPPDPNMSSLKDIGIFEDSYDDEDVFGVEADFHNLDSTFQVSPIPTTRIHKDHPLEQVIRDLH</sequence>
<dbReference type="InterPro" id="IPR057670">
    <property type="entry name" value="SH3_retrovirus"/>
</dbReference>
<dbReference type="Pfam" id="PF25597">
    <property type="entry name" value="SH3_retrovirus"/>
    <property type="match status" value="1"/>
</dbReference>
<proteinExistence type="predicted"/>
<name>A0A6L2M6Z1_TANCI</name>
<keyword evidence="2" id="KW-0067">ATP-binding</keyword>
<organism evidence="2">
    <name type="scientific">Tanacetum cinerariifolium</name>
    <name type="common">Dalmatian daisy</name>
    <name type="synonym">Chrysanthemum cinerariifolium</name>
    <dbReference type="NCBI Taxonomy" id="118510"/>
    <lineage>
        <taxon>Eukaryota</taxon>
        <taxon>Viridiplantae</taxon>
        <taxon>Streptophyta</taxon>
        <taxon>Embryophyta</taxon>
        <taxon>Tracheophyta</taxon>
        <taxon>Spermatophyta</taxon>
        <taxon>Magnoliopsida</taxon>
        <taxon>eudicotyledons</taxon>
        <taxon>Gunneridae</taxon>
        <taxon>Pentapetalae</taxon>
        <taxon>asterids</taxon>
        <taxon>campanulids</taxon>
        <taxon>Asterales</taxon>
        <taxon>Asteraceae</taxon>
        <taxon>Asteroideae</taxon>
        <taxon>Anthemideae</taxon>
        <taxon>Anthemidinae</taxon>
        <taxon>Tanacetum</taxon>
    </lineage>
</organism>
<accession>A0A6L2M6Z1</accession>
<keyword evidence="2" id="KW-0378">Hydrolase</keyword>
<dbReference type="GO" id="GO:0004386">
    <property type="term" value="F:helicase activity"/>
    <property type="evidence" value="ECO:0007669"/>
    <property type="project" value="UniProtKB-KW"/>
</dbReference>
<gene>
    <name evidence="2" type="ORF">Tci_041207</name>
</gene>
<keyword evidence="2" id="KW-0547">Nucleotide-binding</keyword>